<name>A0A165EYL4_9BASI</name>
<dbReference type="AlphaFoldDB" id="A0A165EYL4"/>
<dbReference type="STRING" id="1353952.A0A165EYL4"/>
<gene>
    <name evidence="2" type="ORF">CALCODRAFT_509855</name>
</gene>
<dbReference type="Proteomes" id="UP000076842">
    <property type="component" value="Unassembled WGS sequence"/>
</dbReference>
<proteinExistence type="predicted"/>
<dbReference type="EMBL" id="KV423988">
    <property type="protein sequence ID" value="KZT55795.1"/>
    <property type="molecule type" value="Genomic_DNA"/>
</dbReference>
<dbReference type="InParanoid" id="A0A165EYL4"/>
<evidence type="ECO:0000313" key="2">
    <source>
        <dbReference type="EMBL" id="KZT55795.1"/>
    </source>
</evidence>
<evidence type="ECO:0000313" key="3">
    <source>
        <dbReference type="Proteomes" id="UP000076842"/>
    </source>
</evidence>
<feature type="region of interest" description="Disordered" evidence="1">
    <location>
        <begin position="144"/>
        <end position="196"/>
    </location>
</feature>
<feature type="compositionally biased region" description="Low complexity" evidence="1">
    <location>
        <begin position="266"/>
        <end position="288"/>
    </location>
</feature>
<feature type="region of interest" description="Disordered" evidence="1">
    <location>
        <begin position="266"/>
        <end position="320"/>
    </location>
</feature>
<accession>A0A165EYL4</accession>
<reference evidence="2 3" key="1">
    <citation type="journal article" date="2016" name="Mol. Biol. Evol.">
        <title>Comparative Genomics of Early-Diverging Mushroom-Forming Fungi Provides Insights into the Origins of Lignocellulose Decay Capabilities.</title>
        <authorList>
            <person name="Nagy L.G."/>
            <person name="Riley R."/>
            <person name="Tritt A."/>
            <person name="Adam C."/>
            <person name="Daum C."/>
            <person name="Floudas D."/>
            <person name="Sun H."/>
            <person name="Yadav J.S."/>
            <person name="Pangilinan J."/>
            <person name="Larsson K.H."/>
            <person name="Matsuura K."/>
            <person name="Barry K."/>
            <person name="Labutti K."/>
            <person name="Kuo R."/>
            <person name="Ohm R.A."/>
            <person name="Bhattacharya S.S."/>
            <person name="Shirouzu T."/>
            <person name="Yoshinaga Y."/>
            <person name="Martin F.M."/>
            <person name="Grigoriev I.V."/>
            <person name="Hibbett D.S."/>
        </authorList>
    </citation>
    <scope>NUCLEOTIDE SEQUENCE [LARGE SCALE GENOMIC DNA]</scope>
    <source>
        <strain evidence="2 3">HHB12733</strain>
    </source>
</reference>
<sequence length="364" mass="37807">MRKPKTAEDARGLAEPPWSLRRRPIAPNISLNLTGQHSSTTHYAHRLRMGLAADNAAISSTGFAAPADTVNANYFGRHSSTTQGASSAKIGTALISLSPINISKSSSTATTVSEDAVVLVAANGPALAPSCELINGQTDTAPASPPLSYALIPSDSNASRLTPSDSSTSASRPIPSNSSTPASCPIPSDSSQSGTLASRLIPSDSIAYGLVSTGPSTNINALIADDSAVQDDSTTGEDLPRYTRWEDIPPFYATLRVPAEFASASSTPTLSVLSTPTQSPSYPSSPNPGAATVLRPLTPPSPTSSRASKRRPFRKRFNMSPKALEAALEAAARREARKEVQGELDRAGFGWAGPLARGAARNVS</sequence>
<protein>
    <submittedName>
        <fullName evidence="2">Uncharacterized protein</fullName>
    </submittedName>
</protein>
<evidence type="ECO:0000256" key="1">
    <source>
        <dbReference type="SAM" id="MobiDB-lite"/>
    </source>
</evidence>
<feature type="compositionally biased region" description="Basic residues" evidence="1">
    <location>
        <begin position="307"/>
        <end position="317"/>
    </location>
</feature>
<keyword evidence="3" id="KW-1185">Reference proteome</keyword>
<organism evidence="2 3">
    <name type="scientific">Calocera cornea HHB12733</name>
    <dbReference type="NCBI Taxonomy" id="1353952"/>
    <lineage>
        <taxon>Eukaryota</taxon>
        <taxon>Fungi</taxon>
        <taxon>Dikarya</taxon>
        <taxon>Basidiomycota</taxon>
        <taxon>Agaricomycotina</taxon>
        <taxon>Dacrymycetes</taxon>
        <taxon>Dacrymycetales</taxon>
        <taxon>Dacrymycetaceae</taxon>
        <taxon>Calocera</taxon>
    </lineage>
</organism>
<feature type="compositionally biased region" description="Polar residues" evidence="1">
    <location>
        <begin position="154"/>
        <end position="196"/>
    </location>
</feature>